<reference evidence="2" key="1">
    <citation type="submission" date="2019-02" db="EMBL/GenBank/DDBJ databases">
        <authorList>
            <person name="Gruber-Vodicka R. H."/>
            <person name="Seah K. B. B."/>
        </authorList>
    </citation>
    <scope>NUCLEOTIDE SEQUENCE</scope>
    <source>
        <strain evidence="2">BECK_DK47</strain>
    </source>
</reference>
<evidence type="ECO:0000313" key="2">
    <source>
        <dbReference type="EMBL" id="VFJ60322.1"/>
    </source>
</evidence>
<dbReference type="AlphaFoldDB" id="A0A450T222"/>
<evidence type="ECO:0000256" key="1">
    <source>
        <dbReference type="SAM" id="Phobius"/>
    </source>
</evidence>
<accession>A0A450T222</accession>
<keyword evidence="1" id="KW-0812">Transmembrane</keyword>
<feature type="transmembrane region" description="Helical" evidence="1">
    <location>
        <begin position="7"/>
        <end position="30"/>
    </location>
</feature>
<protein>
    <submittedName>
        <fullName evidence="2">Uncharacterized protein</fullName>
    </submittedName>
</protein>
<dbReference type="EMBL" id="CAADEX010000091">
    <property type="protein sequence ID" value="VFJ60322.1"/>
    <property type="molecule type" value="Genomic_DNA"/>
</dbReference>
<proteinExistence type="predicted"/>
<keyword evidence="1" id="KW-0472">Membrane</keyword>
<gene>
    <name evidence="2" type="ORF">BECKDK2373B_GA0170837_109117</name>
</gene>
<keyword evidence="1" id="KW-1133">Transmembrane helix</keyword>
<sequence length="250" mass="27612">MTKNNTLRLVIGGLIILLGLAILICGVMYGDSGNSVLASFGGTVSGVGIALMASNFLGTDLEDRIQWFFEEENLGSKISDTEYFLGPWCLYHASSKHGRKEWLYGAIDFQADKKPGTLKSKVSLLDQENKKASYKLKAGIRSNKFIVSFEPEKGSEPHCVMVIEDANIDQNKVAYGVQIHQTWDLHTAISPVLISKAPIVETENDGISLSEKAQNELERIWRDKVESPKILNLIEAEFIPSSSPSDNHNV</sequence>
<organism evidence="2">
    <name type="scientific">Candidatus Kentrum sp. DK</name>
    <dbReference type="NCBI Taxonomy" id="2126562"/>
    <lineage>
        <taxon>Bacteria</taxon>
        <taxon>Pseudomonadati</taxon>
        <taxon>Pseudomonadota</taxon>
        <taxon>Gammaproteobacteria</taxon>
        <taxon>Candidatus Kentrum</taxon>
    </lineage>
</organism>
<name>A0A450T222_9GAMM</name>
<feature type="transmembrane region" description="Helical" evidence="1">
    <location>
        <begin position="36"/>
        <end position="57"/>
    </location>
</feature>